<dbReference type="PANTHER" id="PTHR39535">
    <property type="entry name" value="SPORULATION-DELAYING PROTEIN SDPB"/>
    <property type="match status" value="1"/>
</dbReference>
<dbReference type="InterPro" id="IPR052964">
    <property type="entry name" value="Sporulation_signal_mat"/>
</dbReference>
<feature type="transmembrane region" description="Helical" evidence="1">
    <location>
        <begin position="24"/>
        <end position="46"/>
    </location>
</feature>
<dbReference type="STRING" id="623280.SAMN05660226_04185"/>
<keyword evidence="1" id="KW-1133">Transmembrane helix</keyword>
<accession>A0A1T5FUE8</accession>
<feature type="domain" description="HTTM" evidence="2">
    <location>
        <begin position="82"/>
        <end position="213"/>
    </location>
</feature>
<reference evidence="3 4" key="1">
    <citation type="submission" date="2017-02" db="EMBL/GenBank/DDBJ databases">
        <authorList>
            <person name="Peterson S.W."/>
        </authorList>
    </citation>
    <scope>NUCLEOTIDE SEQUENCE [LARGE SCALE GENOMIC DNA]</scope>
    <source>
        <strain evidence="3 4">DSM 22899</strain>
    </source>
</reference>
<dbReference type="InterPro" id="IPR053934">
    <property type="entry name" value="HTTM_dom"/>
</dbReference>
<name>A0A1T5FUE8_9SPHI</name>
<sequence>MKNRLDKYFRAWYNFIYKEREEDYCFLGIFRITLGSFILVHFMFFMNDFYLLYAKGGIISYDIMISFSSSTGLNIPLLSDFIIKWTTVSEETSYNIISACYITLSICLICGLFTRISSLFLILLHIAIFNGSQLYSYGVDLFTSIALFYCFIFPTNAQFSLDKKIFRKKGTNPGPYRKILQIHLCIVYVSSGFVKILGQDWRTGEAVWQALHQIRHNITIPLNFV</sequence>
<dbReference type="Pfam" id="PF05090">
    <property type="entry name" value="HTTM"/>
    <property type="match status" value="1"/>
</dbReference>
<dbReference type="EMBL" id="FUYS01000024">
    <property type="protein sequence ID" value="SKB99674.1"/>
    <property type="molecule type" value="Genomic_DNA"/>
</dbReference>
<dbReference type="AlphaFoldDB" id="A0A1T5FUE8"/>
<organism evidence="3 4">
    <name type="scientific">Parapedobacter luteus</name>
    <dbReference type="NCBI Taxonomy" id="623280"/>
    <lineage>
        <taxon>Bacteria</taxon>
        <taxon>Pseudomonadati</taxon>
        <taxon>Bacteroidota</taxon>
        <taxon>Sphingobacteriia</taxon>
        <taxon>Sphingobacteriales</taxon>
        <taxon>Sphingobacteriaceae</taxon>
        <taxon>Parapedobacter</taxon>
    </lineage>
</organism>
<proteinExistence type="predicted"/>
<dbReference type="PANTHER" id="PTHR39535:SF2">
    <property type="entry name" value="HTTM DOMAIN-CONTAINING PROTEIN"/>
    <property type="match status" value="1"/>
</dbReference>
<keyword evidence="1" id="KW-0472">Membrane</keyword>
<dbReference type="Proteomes" id="UP000190541">
    <property type="component" value="Unassembled WGS sequence"/>
</dbReference>
<evidence type="ECO:0000313" key="4">
    <source>
        <dbReference type="Proteomes" id="UP000190541"/>
    </source>
</evidence>
<protein>
    <submittedName>
        <fullName evidence="3">Vitamin K-dependent gamma-carboxylase</fullName>
    </submittedName>
</protein>
<keyword evidence="1" id="KW-0812">Transmembrane</keyword>
<feature type="transmembrane region" description="Helical" evidence="1">
    <location>
        <begin position="99"/>
        <end position="128"/>
    </location>
</feature>
<evidence type="ECO:0000259" key="2">
    <source>
        <dbReference type="Pfam" id="PF05090"/>
    </source>
</evidence>
<dbReference type="OrthoDB" id="1496138at2"/>
<feature type="transmembrane region" description="Helical" evidence="1">
    <location>
        <begin position="134"/>
        <end position="159"/>
    </location>
</feature>
<feature type="transmembrane region" description="Helical" evidence="1">
    <location>
        <begin position="58"/>
        <end position="78"/>
    </location>
</feature>
<evidence type="ECO:0000256" key="1">
    <source>
        <dbReference type="SAM" id="Phobius"/>
    </source>
</evidence>
<gene>
    <name evidence="3" type="ORF">SAMN05660226_04185</name>
</gene>
<evidence type="ECO:0000313" key="3">
    <source>
        <dbReference type="EMBL" id="SKB99674.1"/>
    </source>
</evidence>
<keyword evidence="4" id="KW-1185">Reference proteome</keyword>